<feature type="region of interest" description="Disordered" evidence="1">
    <location>
        <begin position="240"/>
        <end position="270"/>
    </location>
</feature>
<evidence type="ECO:0000313" key="3">
    <source>
        <dbReference type="EMBL" id="BAL93198.1"/>
    </source>
</evidence>
<feature type="transmembrane region" description="Helical" evidence="2">
    <location>
        <begin position="111"/>
        <end position="129"/>
    </location>
</feature>
<proteinExistence type="predicted"/>
<name>I0HJL1_ACTM4</name>
<evidence type="ECO:0000313" key="4">
    <source>
        <dbReference type="Proteomes" id="UP000007882"/>
    </source>
</evidence>
<dbReference type="Proteomes" id="UP000007882">
    <property type="component" value="Chromosome"/>
</dbReference>
<feature type="transmembrane region" description="Helical" evidence="2">
    <location>
        <begin position="136"/>
        <end position="153"/>
    </location>
</feature>
<feature type="compositionally biased region" description="Pro residues" evidence="1">
    <location>
        <begin position="240"/>
        <end position="250"/>
    </location>
</feature>
<accession>I0HJL1</accession>
<reference evidence="3 4" key="1">
    <citation type="submission" date="2012-02" db="EMBL/GenBank/DDBJ databases">
        <title>Complete genome sequence of Actinoplanes missouriensis 431 (= NBRC 102363).</title>
        <authorList>
            <person name="Ohnishi Y."/>
            <person name="Ishikawa J."/>
            <person name="Sekine M."/>
            <person name="Hosoyama A."/>
            <person name="Harada T."/>
            <person name="Narita H."/>
            <person name="Hata T."/>
            <person name="Konno Y."/>
            <person name="Tutikane K."/>
            <person name="Fujita N."/>
            <person name="Horinouchi S."/>
            <person name="Hayakawa M."/>
        </authorList>
    </citation>
    <scope>NUCLEOTIDE SEQUENCE [LARGE SCALE GENOMIC DNA]</scope>
    <source>
        <strain evidence="4">ATCC 14538 / DSM 43046 / CBS 188.64 / JCM 3121 / NBRC 102363 / NCIMB 12654 / NRRL B-3342 / UNCC 431</strain>
    </source>
</reference>
<keyword evidence="2" id="KW-1133">Transmembrane helix</keyword>
<sequence>MPDSSDDRLARRGQAATQLVAVYALGCLTLPVGAGLFVGMLFGGGLGLLLLPVVAVGLFFLAGTATSSASPATGPVARRFWWAVAVTAGGMTGVGGIAWLTTFFDIEYGEMAPWMLAAGLPYTVVAALFLGRRLRLAVLAVVVLLGAGAAVAVQQQVRQEHAESRRADLLSLLQAPLDQIYTTEIPGYRRTTTPVTATTDYEPTDQATVKYWREQTIVVTVSRTAVEGPDCGPDPLYVPQPAPVLLPPDAPADAPAPVQPTPPPPPRPEEISCRPDGSSLLYRHARGSHEYIRTDGDVVLRAGAGTVVDEALLRAAVLAARPISEDELATELLGG</sequence>
<feature type="transmembrane region" description="Helical" evidence="2">
    <location>
        <begin position="20"/>
        <end position="42"/>
    </location>
</feature>
<keyword evidence="2" id="KW-0472">Membrane</keyword>
<feature type="transmembrane region" description="Helical" evidence="2">
    <location>
        <begin position="80"/>
        <end position="99"/>
    </location>
</feature>
<organism evidence="3 4">
    <name type="scientific">Actinoplanes missouriensis (strain ATCC 14538 / DSM 43046 / CBS 188.64 / JCM 3121 / NBRC 102363 / NCIMB 12654 / NRRL B-3342 / UNCC 431)</name>
    <dbReference type="NCBI Taxonomy" id="512565"/>
    <lineage>
        <taxon>Bacteria</taxon>
        <taxon>Bacillati</taxon>
        <taxon>Actinomycetota</taxon>
        <taxon>Actinomycetes</taxon>
        <taxon>Micromonosporales</taxon>
        <taxon>Micromonosporaceae</taxon>
        <taxon>Actinoplanes</taxon>
    </lineage>
</organism>
<dbReference type="STRING" id="512565.AMIS_79780"/>
<evidence type="ECO:0000256" key="2">
    <source>
        <dbReference type="SAM" id="Phobius"/>
    </source>
</evidence>
<keyword evidence="4" id="KW-1185">Reference proteome</keyword>
<dbReference type="OrthoDB" id="9859077at2"/>
<dbReference type="PATRIC" id="fig|512565.3.peg.7998"/>
<keyword evidence="2" id="KW-0812">Transmembrane</keyword>
<dbReference type="RefSeq" id="WP_014448080.1">
    <property type="nucleotide sequence ID" value="NC_017093.1"/>
</dbReference>
<dbReference type="EMBL" id="AP012319">
    <property type="protein sequence ID" value="BAL93198.1"/>
    <property type="molecule type" value="Genomic_DNA"/>
</dbReference>
<evidence type="ECO:0000256" key="1">
    <source>
        <dbReference type="SAM" id="MobiDB-lite"/>
    </source>
</evidence>
<feature type="transmembrane region" description="Helical" evidence="2">
    <location>
        <begin position="48"/>
        <end position="68"/>
    </location>
</feature>
<protein>
    <submittedName>
        <fullName evidence="3">Uncharacterized protein</fullName>
    </submittedName>
</protein>
<feature type="compositionally biased region" description="Pro residues" evidence="1">
    <location>
        <begin position="257"/>
        <end position="266"/>
    </location>
</feature>
<dbReference type="HOGENOM" id="CLU_828038_0_0_11"/>
<dbReference type="KEGG" id="ams:AMIS_79780"/>
<dbReference type="AlphaFoldDB" id="I0HJL1"/>
<gene>
    <name evidence="3" type="ordered locus">AMIS_79780</name>
</gene>